<comment type="caution">
    <text evidence="1">The sequence shown here is derived from an EMBL/GenBank/DDBJ whole genome shotgun (WGS) entry which is preliminary data.</text>
</comment>
<name>A0A2S9QQR4_9MICO</name>
<dbReference type="RefSeq" id="WP_105804227.1">
    <property type="nucleotide sequence ID" value="NZ_MWZD01000013.1"/>
</dbReference>
<dbReference type="Proteomes" id="UP000238650">
    <property type="component" value="Unassembled WGS sequence"/>
</dbReference>
<dbReference type="AlphaFoldDB" id="A0A2S9QQR4"/>
<evidence type="ECO:0000313" key="2">
    <source>
        <dbReference type="Proteomes" id="UP000238650"/>
    </source>
</evidence>
<reference evidence="1 2" key="1">
    <citation type="journal article" date="2017" name="New Microbes New Infect">
        <title>Genome sequence of 'Leucobacter massiliensis' sp. nov. isolated from human pharynx after travel to the 2014 Hajj.</title>
        <authorList>
            <person name="Leangapichart T."/>
            <person name="Gautret P."/>
            <person name="Nguyen T.T."/>
            <person name="Armstrong N."/>
            <person name="Rolain J.M."/>
        </authorList>
    </citation>
    <scope>NUCLEOTIDE SEQUENCE [LARGE SCALE GENOMIC DNA]</scope>
    <source>
        <strain evidence="1 2">122RC15</strain>
    </source>
</reference>
<organism evidence="1 2">
    <name type="scientific">Leucobacter massiliensis</name>
    <dbReference type="NCBI Taxonomy" id="1686285"/>
    <lineage>
        <taxon>Bacteria</taxon>
        <taxon>Bacillati</taxon>
        <taxon>Actinomycetota</taxon>
        <taxon>Actinomycetes</taxon>
        <taxon>Micrococcales</taxon>
        <taxon>Microbacteriaceae</taxon>
        <taxon>Leucobacter</taxon>
    </lineage>
</organism>
<sequence>MVLKYTAKRPDEELDGLQALEDHFTAGAPDDVVVVGIVSRHAVAKTDPSDQWQATVRFKHVEQVTGADAEQVKQLLRGQYEKRTGNATLPLDGEDEA</sequence>
<proteinExistence type="predicted"/>
<evidence type="ECO:0000313" key="1">
    <source>
        <dbReference type="EMBL" id="PRI11914.1"/>
    </source>
</evidence>
<accession>A0A2S9QQR4</accession>
<gene>
    <name evidence="1" type="ORF">B4915_02220</name>
</gene>
<keyword evidence="2" id="KW-1185">Reference proteome</keyword>
<protein>
    <submittedName>
        <fullName evidence="1">Uncharacterized protein</fullName>
    </submittedName>
</protein>
<dbReference type="OrthoDB" id="5119522at2"/>
<dbReference type="EMBL" id="MWZD01000013">
    <property type="protein sequence ID" value="PRI11914.1"/>
    <property type="molecule type" value="Genomic_DNA"/>
</dbReference>